<dbReference type="EMBL" id="CAKOGP040000470">
    <property type="protein sequence ID" value="CAJ1935439.1"/>
    <property type="molecule type" value="Genomic_DNA"/>
</dbReference>
<sequence>MDPLRSWKLGLNKGVAEVHRNSGPSKYHAENKKHANSTPGNGMILDLASDIGTSFQSVRILDGSDFVRRWIREKTLSLNPFGIESVEEGKYPLSLSAEAKCPWDSMSRL</sequence>
<evidence type="ECO:0000256" key="1">
    <source>
        <dbReference type="SAM" id="MobiDB-lite"/>
    </source>
</evidence>
<feature type="region of interest" description="Disordered" evidence="1">
    <location>
        <begin position="20"/>
        <end position="40"/>
    </location>
</feature>
<gene>
    <name evidence="2" type="ORF">CYCCA115_LOCUS4757</name>
</gene>
<reference evidence="2" key="1">
    <citation type="submission" date="2023-08" db="EMBL/GenBank/DDBJ databases">
        <authorList>
            <person name="Audoor S."/>
            <person name="Bilcke G."/>
        </authorList>
    </citation>
    <scope>NUCLEOTIDE SEQUENCE</scope>
</reference>
<proteinExistence type="predicted"/>
<evidence type="ECO:0000313" key="3">
    <source>
        <dbReference type="Proteomes" id="UP001295423"/>
    </source>
</evidence>
<keyword evidence="3" id="KW-1185">Reference proteome</keyword>
<accession>A0AAD2FJI6</accession>
<name>A0AAD2FJI6_9STRA</name>
<evidence type="ECO:0000313" key="2">
    <source>
        <dbReference type="EMBL" id="CAJ1935439.1"/>
    </source>
</evidence>
<dbReference type="AlphaFoldDB" id="A0AAD2FJI6"/>
<dbReference type="Proteomes" id="UP001295423">
    <property type="component" value="Unassembled WGS sequence"/>
</dbReference>
<protein>
    <submittedName>
        <fullName evidence="2">Uncharacterized protein</fullName>
    </submittedName>
</protein>
<comment type="caution">
    <text evidence="2">The sequence shown here is derived from an EMBL/GenBank/DDBJ whole genome shotgun (WGS) entry which is preliminary data.</text>
</comment>
<organism evidence="2 3">
    <name type="scientific">Cylindrotheca closterium</name>
    <dbReference type="NCBI Taxonomy" id="2856"/>
    <lineage>
        <taxon>Eukaryota</taxon>
        <taxon>Sar</taxon>
        <taxon>Stramenopiles</taxon>
        <taxon>Ochrophyta</taxon>
        <taxon>Bacillariophyta</taxon>
        <taxon>Bacillariophyceae</taxon>
        <taxon>Bacillariophycidae</taxon>
        <taxon>Bacillariales</taxon>
        <taxon>Bacillariaceae</taxon>
        <taxon>Cylindrotheca</taxon>
    </lineage>
</organism>